<dbReference type="EMBL" id="MTEJ01000175">
    <property type="protein sequence ID" value="OQX08425.1"/>
    <property type="molecule type" value="Genomic_DNA"/>
</dbReference>
<dbReference type="Pfam" id="PF10991">
    <property type="entry name" value="Enc34_ssDNA-bd"/>
    <property type="match status" value="1"/>
</dbReference>
<dbReference type="InterPro" id="IPR012340">
    <property type="entry name" value="NA-bd_OB-fold"/>
</dbReference>
<dbReference type="AlphaFoldDB" id="A0A1Y1QLA1"/>
<protein>
    <recommendedName>
        <fullName evidence="3">DUF2815 domain-containing protein</fullName>
    </recommendedName>
</protein>
<dbReference type="Proteomes" id="UP000192491">
    <property type="component" value="Unassembled WGS sequence"/>
</dbReference>
<accession>A0A1Y1QLA1</accession>
<comment type="caution">
    <text evidence="1">The sequence shown here is derived from an EMBL/GenBank/DDBJ whole genome shotgun (WGS) entry which is preliminary data.</text>
</comment>
<dbReference type="Gene3D" id="2.40.50.140">
    <property type="entry name" value="Nucleic acid-binding proteins"/>
    <property type="match status" value="1"/>
</dbReference>
<evidence type="ECO:0000313" key="2">
    <source>
        <dbReference type="Proteomes" id="UP000192491"/>
    </source>
</evidence>
<name>A0A1Y1QLA1_9GAMM</name>
<organism evidence="1 2">
    <name type="scientific">Thiothrix lacustris</name>
    <dbReference type="NCBI Taxonomy" id="525917"/>
    <lineage>
        <taxon>Bacteria</taxon>
        <taxon>Pseudomonadati</taxon>
        <taxon>Pseudomonadota</taxon>
        <taxon>Gammaproteobacteria</taxon>
        <taxon>Thiotrichales</taxon>
        <taxon>Thiotrichaceae</taxon>
        <taxon>Thiothrix</taxon>
    </lineage>
</organism>
<proteinExistence type="predicted"/>
<evidence type="ECO:0000313" key="1">
    <source>
        <dbReference type="EMBL" id="OQX08425.1"/>
    </source>
</evidence>
<dbReference type="InterPro" id="IPR022595">
    <property type="entry name" value="Enc34_ssDNA-bd"/>
</dbReference>
<reference evidence="1 2" key="1">
    <citation type="submission" date="2017-01" db="EMBL/GenBank/DDBJ databases">
        <title>Novel large sulfur bacteria in the metagenomes of groundwater-fed chemosynthetic microbial mats in the Lake Huron basin.</title>
        <authorList>
            <person name="Sharrar A.M."/>
            <person name="Flood B.E."/>
            <person name="Bailey J.V."/>
            <person name="Jones D.S."/>
            <person name="Biddanda B."/>
            <person name="Ruberg S.A."/>
            <person name="Marcus D.N."/>
            <person name="Dick G.J."/>
        </authorList>
    </citation>
    <scope>NUCLEOTIDE SEQUENCE [LARGE SCALE GENOMIC DNA]</scope>
    <source>
        <strain evidence="1">A8</strain>
    </source>
</reference>
<gene>
    <name evidence="1" type="ORF">BWK73_25490</name>
</gene>
<sequence length="214" mass="23989">MCWCSNKTLNLKEIITMTAMTEQKQQTVKLKCRLVSNAMKAKENSKRLVRKGANAGKLDTGYTATLVLFPGEEAKLDAAVAEVYAATQWEKKYHRLYQNHANRIGDDADMPSFGSRYLNIFKSAEVGMFRFVVREDGAVRELSEAEVKNHFYAGCNVIASVRPYAMNTDSPCITVALEALLYRTGGDRMGSSFNASDEFEEFADEEMETEDVFG</sequence>
<evidence type="ECO:0008006" key="3">
    <source>
        <dbReference type="Google" id="ProtNLM"/>
    </source>
</evidence>